<dbReference type="OrthoDB" id="9815653at2"/>
<dbReference type="GO" id="GO:0003677">
    <property type="term" value="F:DNA binding"/>
    <property type="evidence" value="ECO:0007669"/>
    <property type="project" value="UniProtKB-KW"/>
</dbReference>
<dbReference type="SUPFAM" id="SSF55961">
    <property type="entry name" value="Bet v1-like"/>
    <property type="match status" value="1"/>
</dbReference>
<organism evidence="6 7">
    <name type="scientific">Shimia isoporae</name>
    <dbReference type="NCBI Taxonomy" id="647720"/>
    <lineage>
        <taxon>Bacteria</taxon>
        <taxon>Pseudomonadati</taxon>
        <taxon>Pseudomonadota</taxon>
        <taxon>Alphaproteobacteria</taxon>
        <taxon>Rhodobacterales</taxon>
        <taxon>Roseobacteraceae</taxon>
    </lineage>
</organism>
<dbReference type="CDD" id="cd00090">
    <property type="entry name" value="HTH_ARSR"/>
    <property type="match status" value="1"/>
</dbReference>
<dbReference type="PANTHER" id="PTHR33154">
    <property type="entry name" value="TRANSCRIPTIONAL REGULATOR, ARSR FAMILY"/>
    <property type="match status" value="1"/>
</dbReference>
<dbReference type="InterPro" id="IPR036388">
    <property type="entry name" value="WH-like_DNA-bd_sf"/>
</dbReference>
<dbReference type="GO" id="GO:0003700">
    <property type="term" value="F:DNA-binding transcription factor activity"/>
    <property type="evidence" value="ECO:0007669"/>
    <property type="project" value="InterPro"/>
</dbReference>
<dbReference type="SUPFAM" id="SSF46785">
    <property type="entry name" value="Winged helix' DNA-binding domain"/>
    <property type="match status" value="1"/>
</dbReference>
<comment type="similarity">
    <text evidence="1">Belongs to the AHA1 family.</text>
</comment>
<evidence type="ECO:0000313" key="6">
    <source>
        <dbReference type="EMBL" id="TCL08984.1"/>
    </source>
</evidence>
<sequence length="253" mass="28302">MDAIFKAMGDPARRTLLDSLRRKNGQTLQELQTQLEMTRFGVMKHLSVLEEAGLVVAHKRGRFKHHYLNVLPLQQAIDHWIDPLIEKPSARAVLNLKSQLESPEMTVPAPDFVMQTFIETTHDRLWDALTKGDLAAQYHFACDTVRGDLSASGDRQSFLLPDGSRMLDFELTAIDPKSRIELTFEPHFFGPDAPASKCVYLVEASGDAMKLTIEHYNIPQGQDGVGEGWARLASALKSFLEVGPARRFGYPLG</sequence>
<dbReference type="AlphaFoldDB" id="A0A4R1NL56"/>
<evidence type="ECO:0000259" key="5">
    <source>
        <dbReference type="PROSITE" id="PS50987"/>
    </source>
</evidence>
<evidence type="ECO:0000256" key="2">
    <source>
        <dbReference type="ARBA" id="ARBA00023015"/>
    </source>
</evidence>
<evidence type="ECO:0000256" key="4">
    <source>
        <dbReference type="ARBA" id="ARBA00023163"/>
    </source>
</evidence>
<dbReference type="InterPro" id="IPR011991">
    <property type="entry name" value="ArsR-like_HTH"/>
</dbReference>
<dbReference type="PROSITE" id="PS50987">
    <property type="entry name" value="HTH_ARSR_2"/>
    <property type="match status" value="1"/>
</dbReference>
<dbReference type="InterPro" id="IPR036390">
    <property type="entry name" value="WH_DNA-bd_sf"/>
</dbReference>
<dbReference type="Proteomes" id="UP000295673">
    <property type="component" value="Unassembled WGS sequence"/>
</dbReference>
<dbReference type="InterPro" id="IPR001845">
    <property type="entry name" value="HTH_ArsR_DNA-bd_dom"/>
</dbReference>
<dbReference type="RefSeq" id="WP_132859063.1">
    <property type="nucleotide sequence ID" value="NZ_SMGR01000001.1"/>
</dbReference>
<dbReference type="InterPro" id="IPR013538">
    <property type="entry name" value="ASHA1/2-like_C"/>
</dbReference>
<gene>
    <name evidence="6" type="ORF">BXY66_1026</name>
</gene>
<proteinExistence type="inferred from homology"/>
<evidence type="ECO:0000256" key="1">
    <source>
        <dbReference type="ARBA" id="ARBA00006817"/>
    </source>
</evidence>
<dbReference type="Gene3D" id="1.10.10.10">
    <property type="entry name" value="Winged helix-like DNA-binding domain superfamily/Winged helix DNA-binding domain"/>
    <property type="match status" value="1"/>
</dbReference>
<dbReference type="SMART" id="SM00418">
    <property type="entry name" value="HTH_ARSR"/>
    <property type="match status" value="1"/>
</dbReference>
<keyword evidence="2" id="KW-0805">Transcription regulation</keyword>
<keyword evidence="4" id="KW-0804">Transcription</keyword>
<dbReference type="Pfam" id="PF08327">
    <property type="entry name" value="AHSA1"/>
    <property type="match status" value="1"/>
</dbReference>
<dbReference type="InterPro" id="IPR051081">
    <property type="entry name" value="HTH_MetalResp_TranReg"/>
</dbReference>
<keyword evidence="7" id="KW-1185">Reference proteome</keyword>
<protein>
    <submittedName>
        <fullName evidence="6">ArsR family transcriptional regulator</fullName>
    </submittedName>
</protein>
<name>A0A4R1NL56_9RHOB</name>
<reference evidence="6 7" key="1">
    <citation type="submission" date="2019-03" db="EMBL/GenBank/DDBJ databases">
        <title>Genomic Encyclopedia of Archaeal and Bacterial Type Strains, Phase II (KMG-II): from individual species to whole genera.</title>
        <authorList>
            <person name="Goeker M."/>
        </authorList>
    </citation>
    <scope>NUCLEOTIDE SEQUENCE [LARGE SCALE GENOMIC DNA]</scope>
    <source>
        <strain evidence="6 7">DSM 26433</strain>
    </source>
</reference>
<evidence type="ECO:0000313" key="7">
    <source>
        <dbReference type="Proteomes" id="UP000295673"/>
    </source>
</evidence>
<dbReference type="EMBL" id="SMGR01000001">
    <property type="protein sequence ID" value="TCL08984.1"/>
    <property type="molecule type" value="Genomic_DNA"/>
</dbReference>
<accession>A0A4R1NL56</accession>
<feature type="domain" description="HTH arsR-type" evidence="5">
    <location>
        <begin position="1"/>
        <end position="88"/>
    </location>
</feature>
<dbReference type="PRINTS" id="PR00778">
    <property type="entry name" value="HTHARSR"/>
</dbReference>
<dbReference type="Gene3D" id="3.30.530.20">
    <property type="match status" value="1"/>
</dbReference>
<evidence type="ECO:0000256" key="3">
    <source>
        <dbReference type="ARBA" id="ARBA00023125"/>
    </source>
</evidence>
<dbReference type="Pfam" id="PF12840">
    <property type="entry name" value="HTH_20"/>
    <property type="match status" value="1"/>
</dbReference>
<dbReference type="PANTHER" id="PTHR33154:SF33">
    <property type="entry name" value="TRANSCRIPTIONAL REPRESSOR SDPR"/>
    <property type="match status" value="1"/>
</dbReference>
<comment type="caution">
    <text evidence="6">The sequence shown here is derived from an EMBL/GenBank/DDBJ whole genome shotgun (WGS) entry which is preliminary data.</text>
</comment>
<keyword evidence="3" id="KW-0238">DNA-binding</keyword>
<dbReference type="InterPro" id="IPR023393">
    <property type="entry name" value="START-like_dom_sf"/>
</dbReference>